<proteinExistence type="predicted"/>
<sequence>MTGEAATATSALVVELGGGSVLLEGHLDVMPVAGGVRPVRLPLDAWRFFPPAGELLGATVSTASGVRIRFDTDAQQVELRVRCTRLQYDELPGPRNTFVAEVNGIDLEPVDAPIDALRRITMLGDQATDLPRSESSAVVLDGLGTHEKSVTVWFPQGLIVDLLDVMAATPVRASAPSAAARWIHHGSSISHCVETPHPTGTWPVVAARRAGLDLVNLGFGGQCMLDPFVADAIAAQPADVISLKVGINIVGARSMDQRTFAPALHGFLDRVRTGHPDTPIVLASSIFWPGSEDTPGPPGVEFEEENVRCFAAGDPTDVAKGALTLAQSRLQIEHVVRVREAAGENIHYLDGLALYGPDDTDRFTLPDGLHPDAALYAEMGARWAELAFGARGLVPMSAISGRARGARSTPSFARANRADPDAAPTCPAPR</sequence>
<evidence type="ECO:0000256" key="1">
    <source>
        <dbReference type="SAM" id="MobiDB-lite"/>
    </source>
</evidence>
<feature type="region of interest" description="Disordered" evidence="1">
    <location>
        <begin position="405"/>
        <end position="430"/>
    </location>
</feature>
<protein>
    <submittedName>
        <fullName evidence="4">GDSL-like Lipase/Acylhydrolase family protein</fullName>
    </submittedName>
</protein>
<gene>
    <name evidence="4" type="ORF">SAMN06296010_3251</name>
</gene>
<dbReference type="STRING" id="150121.SAMN06296010_3251"/>
<dbReference type="EMBL" id="FXAY01000007">
    <property type="protein sequence ID" value="SMG48045.1"/>
    <property type="molecule type" value="Genomic_DNA"/>
</dbReference>
<dbReference type="Gene3D" id="2.60.120.260">
    <property type="entry name" value="Galactose-binding domain-like"/>
    <property type="match status" value="1"/>
</dbReference>
<dbReference type="Gene3D" id="3.40.50.1110">
    <property type="entry name" value="SGNH hydrolase"/>
    <property type="match status" value="1"/>
</dbReference>
<evidence type="ECO:0000313" key="5">
    <source>
        <dbReference type="Proteomes" id="UP000193244"/>
    </source>
</evidence>
<feature type="domain" description="SsfX3-like N-terminal" evidence="3">
    <location>
        <begin position="27"/>
        <end position="103"/>
    </location>
</feature>
<organism evidence="4 5">
    <name type="scientific">Agreia pratensis</name>
    <dbReference type="NCBI Taxonomy" id="150121"/>
    <lineage>
        <taxon>Bacteria</taxon>
        <taxon>Bacillati</taxon>
        <taxon>Actinomycetota</taxon>
        <taxon>Actinomycetes</taxon>
        <taxon>Micrococcales</taxon>
        <taxon>Microbacteriaceae</taxon>
        <taxon>Agreia</taxon>
    </lineage>
</organism>
<dbReference type="Pfam" id="PF13472">
    <property type="entry name" value="Lipase_GDSL_2"/>
    <property type="match status" value="1"/>
</dbReference>
<accession>A0A1X7L2W6</accession>
<dbReference type="SUPFAM" id="SSF52266">
    <property type="entry name" value="SGNH hydrolase"/>
    <property type="match status" value="1"/>
</dbReference>
<feature type="compositionally biased region" description="Low complexity" evidence="1">
    <location>
        <begin position="421"/>
        <end position="430"/>
    </location>
</feature>
<keyword evidence="5" id="KW-1185">Reference proteome</keyword>
<feature type="domain" description="SGNH hydrolase-type esterase" evidence="2">
    <location>
        <begin position="186"/>
        <end position="377"/>
    </location>
</feature>
<evidence type="ECO:0000259" key="2">
    <source>
        <dbReference type="Pfam" id="PF13472"/>
    </source>
</evidence>
<reference evidence="5" key="1">
    <citation type="submission" date="2017-04" db="EMBL/GenBank/DDBJ databases">
        <authorList>
            <person name="Varghese N."/>
            <person name="Submissions S."/>
        </authorList>
    </citation>
    <scope>NUCLEOTIDE SEQUENCE [LARGE SCALE GENOMIC DNA]</scope>
    <source>
        <strain evidence="5">VKM Ac-2510</strain>
    </source>
</reference>
<dbReference type="InterPro" id="IPR036514">
    <property type="entry name" value="SGNH_hydro_sf"/>
</dbReference>
<dbReference type="Pfam" id="PF21181">
    <property type="entry name" value="SsfX3_N"/>
    <property type="match status" value="1"/>
</dbReference>
<dbReference type="InterPro" id="IPR048977">
    <property type="entry name" value="SsfX3-like_N"/>
</dbReference>
<dbReference type="OrthoDB" id="2060945at2"/>
<dbReference type="Proteomes" id="UP000193244">
    <property type="component" value="Unassembled WGS sequence"/>
</dbReference>
<dbReference type="GO" id="GO:0016787">
    <property type="term" value="F:hydrolase activity"/>
    <property type="evidence" value="ECO:0007669"/>
    <property type="project" value="UniProtKB-KW"/>
</dbReference>
<dbReference type="RefSeq" id="WP_085487977.1">
    <property type="nucleotide sequence ID" value="NZ_FXAY01000007.1"/>
</dbReference>
<evidence type="ECO:0000313" key="4">
    <source>
        <dbReference type="EMBL" id="SMG48045.1"/>
    </source>
</evidence>
<keyword evidence="4" id="KW-0378">Hydrolase</keyword>
<name>A0A1X7L2W6_9MICO</name>
<dbReference type="InterPro" id="IPR013830">
    <property type="entry name" value="SGNH_hydro"/>
</dbReference>
<evidence type="ECO:0000259" key="3">
    <source>
        <dbReference type="Pfam" id="PF21181"/>
    </source>
</evidence>
<dbReference type="AlphaFoldDB" id="A0A1X7L2W6"/>